<protein>
    <submittedName>
        <fullName evidence="2">Uncharacterized protein</fullName>
    </submittedName>
</protein>
<sequence>MTQQQSIDTSSVDTQQATAKISQDLEAARPFYLERYRYILQQTNALNENGHKYLALFQTLATVIIGAGITLFLNWRSWHIMPEQASSGMQTLLGLLIIDTLFVVISLLSGIFSWLDYRREETVVLKHALGESFREPPRFRNFWRWYETYMILFILIFVIIIIFYVESQFIPQIH</sequence>
<feature type="transmembrane region" description="Helical" evidence="1">
    <location>
        <begin position="53"/>
        <end position="73"/>
    </location>
</feature>
<dbReference type="AlphaFoldDB" id="A0A5J4KFA1"/>
<dbReference type="EMBL" id="BKZW01000001">
    <property type="protein sequence ID" value="GER86263.1"/>
    <property type="molecule type" value="Genomic_DNA"/>
</dbReference>
<dbReference type="Proteomes" id="UP000326912">
    <property type="component" value="Unassembled WGS sequence"/>
</dbReference>
<proteinExistence type="predicted"/>
<reference evidence="2 3" key="1">
    <citation type="submission" date="2019-10" db="EMBL/GenBank/DDBJ databases">
        <title>Dictyobacter vulcani sp. nov., within the class Ktedonobacteria, isolated from soil of volcanic Mt. Zao.</title>
        <authorList>
            <person name="Zheng Y."/>
            <person name="Wang C.M."/>
            <person name="Sakai Y."/>
            <person name="Abe K."/>
            <person name="Yokota A."/>
            <person name="Yabe S."/>
        </authorList>
    </citation>
    <scope>NUCLEOTIDE SEQUENCE [LARGE SCALE GENOMIC DNA]</scope>
    <source>
        <strain evidence="2 3">W12</strain>
    </source>
</reference>
<keyword evidence="1" id="KW-1133">Transmembrane helix</keyword>
<keyword evidence="1" id="KW-0472">Membrane</keyword>
<name>A0A5J4KFA1_9CHLR</name>
<organism evidence="2 3">
    <name type="scientific">Dictyobacter vulcani</name>
    <dbReference type="NCBI Taxonomy" id="2607529"/>
    <lineage>
        <taxon>Bacteria</taxon>
        <taxon>Bacillati</taxon>
        <taxon>Chloroflexota</taxon>
        <taxon>Ktedonobacteria</taxon>
        <taxon>Ktedonobacterales</taxon>
        <taxon>Dictyobacteraceae</taxon>
        <taxon>Dictyobacter</taxon>
    </lineage>
</organism>
<comment type="caution">
    <text evidence="2">The sequence shown here is derived from an EMBL/GenBank/DDBJ whole genome shotgun (WGS) entry which is preliminary data.</text>
</comment>
<keyword evidence="3" id="KW-1185">Reference proteome</keyword>
<feature type="transmembrane region" description="Helical" evidence="1">
    <location>
        <begin position="146"/>
        <end position="165"/>
    </location>
</feature>
<feature type="transmembrane region" description="Helical" evidence="1">
    <location>
        <begin position="93"/>
        <end position="115"/>
    </location>
</feature>
<dbReference type="RefSeq" id="WP_151754423.1">
    <property type="nucleotide sequence ID" value="NZ_BKZW01000001.1"/>
</dbReference>
<evidence type="ECO:0000256" key="1">
    <source>
        <dbReference type="SAM" id="Phobius"/>
    </source>
</evidence>
<accession>A0A5J4KFA1</accession>
<evidence type="ECO:0000313" key="3">
    <source>
        <dbReference type="Proteomes" id="UP000326912"/>
    </source>
</evidence>
<keyword evidence="1" id="KW-0812">Transmembrane</keyword>
<gene>
    <name evidence="2" type="ORF">KDW_04250</name>
</gene>
<evidence type="ECO:0000313" key="2">
    <source>
        <dbReference type="EMBL" id="GER86263.1"/>
    </source>
</evidence>